<keyword evidence="1" id="KW-0732">Signal</keyword>
<sequence length="174" mass="19343">MFLNPTYFFLGLLSAAGSVTDHHSLELSKEVGASLGSSTNTATKASTSSSTTHHVSYQIYVSYDEHVSRLSPSVKSHQVSMQTKAIMVRLLEMNGVKVHPDSVVVDEMHLCDDPKSWFEFWAEEGLVGCKTKKDGCKVKFDMLTDDLVHVYKHGLYAYQFKRSQDGSWSSDSPA</sequence>
<feature type="chain" id="PRO_5040888843" evidence="1">
    <location>
        <begin position="22"/>
        <end position="174"/>
    </location>
</feature>
<proteinExistence type="predicted"/>
<comment type="caution">
    <text evidence="2">The sequence shown here is derived from an EMBL/GenBank/DDBJ whole genome shotgun (WGS) entry which is preliminary data.</text>
</comment>
<dbReference type="AlphaFoldDB" id="A0A9W8ZW99"/>
<evidence type="ECO:0000313" key="3">
    <source>
        <dbReference type="Proteomes" id="UP001150266"/>
    </source>
</evidence>
<accession>A0A9W8ZW99</accession>
<gene>
    <name evidence="2" type="ORF">J3R30DRAFT_3410266</name>
</gene>
<keyword evidence="3" id="KW-1185">Reference proteome</keyword>
<name>A0A9W8ZW99_9AGAR</name>
<organism evidence="2 3">
    <name type="scientific">Lentinula aciculospora</name>
    <dbReference type="NCBI Taxonomy" id="153920"/>
    <lineage>
        <taxon>Eukaryota</taxon>
        <taxon>Fungi</taxon>
        <taxon>Dikarya</taxon>
        <taxon>Basidiomycota</taxon>
        <taxon>Agaricomycotina</taxon>
        <taxon>Agaricomycetes</taxon>
        <taxon>Agaricomycetidae</taxon>
        <taxon>Agaricales</taxon>
        <taxon>Marasmiineae</taxon>
        <taxon>Omphalotaceae</taxon>
        <taxon>Lentinula</taxon>
    </lineage>
</organism>
<protein>
    <submittedName>
        <fullName evidence="2">Uncharacterized protein</fullName>
    </submittedName>
</protein>
<evidence type="ECO:0000313" key="2">
    <source>
        <dbReference type="EMBL" id="KAJ4468142.1"/>
    </source>
</evidence>
<reference evidence="2" key="1">
    <citation type="submission" date="2022-08" db="EMBL/GenBank/DDBJ databases">
        <title>A Global Phylogenomic Analysis of the Shiitake Genus Lentinula.</title>
        <authorList>
            <consortium name="DOE Joint Genome Institute"/>
            <person name="Sierra-Patev S."/>
            <person name="Min B."/>
            <person name="Naranjo-Ortiz M."/>
            <person name="Looney B."/>
            <person name="Konkel Z."/>
            <person name="Slot J.C."/>
            <person name="Sakamoto Y."/>
            <person name="Steenwyk J.L."/>
            <person name="Rokas A."/>
            <person name="Carro J."/>
            <person name="Camarero S."/>
            <person name="Ferreira P."/>
            <person name="Molpeceres G."/>
            <person name="Ruiz-Duenas F.J."/>
            <person name="Serrano A."/>
            <person name="Henrissat B."/>
            <person name="Drula E."/>
            <person name="Hughes K.W."/>
            <person name="Mata J.L."/>
            <person name="Ishikawa N.K."/>
            <person name="Vargas-Isla R."/>
            <person name="Ushijima S."/>
            <person name="Smith C.A."/>
            <person name="Ahrendt S."/>
            <person name="Andreopoulos W."/>
            <person name="He G."/>
            <person name="Labutti K."/>
            <person name="Lipzen A."/>
            <person name="Ng V."/>
            <person name="Riley R."/>
            <person name="Sandor L."/>
            <person name="Barry K."/>
            <person name="Martinez A.T."/>
            <person name="Xiao Y."/>
            <person name="Gibbons J.G."/>
            <person name="Terashima K."/>
            <person name="Grigoriev I.V."/>
            <person name="Hibbett D.S."/>
        </authorList>
    </citation>
    <scope>NUCLEOTIDE SEQUENCE</scope>
    <source>
        <strain evidence="2">JLM2183</strain>
    </source>
</reference>
<dbReference type="EMBL" id="JAOTPV010000037">
    <property type="protein sequence ID" value="KAJ4468142.1"/>
    <property type="molecule type" value="Genomic_DNA"/>
</dbReference>
<evidence type="ECO:0000256" key="1">
    <source>
        <dbReference type="SAM" id="SignalP"/>
    </source>
</evidence>
<feature type="signal peptide" evidence="1">
    <location>
        <begin position="1"/>
        <end position="21"/>
    </location>
</feature>
<dbReference type="Proteomes" id="UP001150266">
    <property type="component" value="Unassembled WGS sequence"/>
</dbReference>